<dbReference type="InterPro" id="IPR038765">
    <property type="entry name" value="Papain-like_cys_pep_sf"/>
</dbReference>
<reference evidence="2 3" key="1">
    <citation type="submission" date="2020-07" db="EMBL/GenBank/DDBJ databases">
        <title>Comparative genomics of pyrophilous fungi reveals a link between fire events and developmental genes.</title>
        <authorList>
            <consortium name="DOE Joint Genome Institute"/>
            <person name="Steindorff A.S."/>
            <person name="Carver A."/>
            <person name="Calhoun S."/>
            <person name="Stillman K."/>
            <person name="Liu H."/>
            <person name="Lipzen A."/>
            <person name="Pangilinan J."/>
            <person name="Labutti K."/>
            <person name="Bruns T.D."/>
            <person name="Grigoriev I.V."/>
        </authorList>
    </citation>
    <scope>NUCLEOTIDE SEQUENCE [LARGE SCALE GENOMIC DNA]</scope>
    <source>
        <strain evidence="2 3">CBS 144469</strain>
    </source>
</reference>
<name>A0A8H6M779_9AGAR</name>
<dbReference type="EMBL" id="JACGCI010000019">
    <property type="protein sequence ID" value="KAF6758403.1"/>
    <property type="molecule type" value="Genomic_DNA"/>
</dbReference>
<comment type="caution">
    <text evidence="2">The sequence shown here is derived from an EMBL/GenBank/DDBJ whole genome shotgun (WGS) entry which is preliminary data.</text>
</comment>
<evidence type="ECO:0000259" key="1">
    <source>
        <dbReference type="Pfam" id="PF00443"/>
    </source>
</evidence>
<dbReference type="SUPFAM" id="SSF54001">
    <property type="entry name" value="Cysteine proteinases"/>
    <property type="match status" value="1"/>
</dbReference>
<feature type="domain" description="Peptidase C19 ubiquitin carboxyl-terminal hydrolase" evidence="1">
    <location>
        <begin position="10"/>
        <end position="139"/>
    </location>
</feature>
<accession>A0A8H6M779</accession>
<organism evidence="2 3">
    <name type="scientific">Ephemerocybe angulata</name>
    <dbReference type="NCBI Taxonomy" id="980116"/>
    <lineage>
        <taxon>Eukaryota</taxon>
        <taxon>Fungi</taxon>
        <taxon>Dikarya</taxon>
        <taxon>Basidiomycota</taxon>
        <taxon>Agaricomycotina</taxon>
        <taxon>Agaricomycetes</taxon>
        <taxon>Agaricomycetidae</taxon>
        <taxon>Agaricales</taxon>
        <taxon>Agaricineae</taxon>
        <taxon>Psathyrellaceae</taxon>
        <taxon>Ephemerocybe</taxon>
    </lineage>
</organism>
<dbReference type="GO" id="GO:0016579">
    <property type="term" value="P:protein deubiquitination"/>
    <property type="evidence" value="ECO:0007669"/>
    <property type="project" value="InterPro"/>
</dbReference>
<dbReference type="OrthoDB" id="3067959at2759"/>
<dbReference type="Proteomes" id="UP000521943">
    <property type="component" value="Unassembled WGS sequence"/>
</dbReference>
<gene>
    <name evidence="2" type="ORF">DFP72DRAFT_1107022</name>
</gene>
<protein>
    <recommendedName>
        <fullName evidence="1">Peptidase C19 ubiquitin carboxyl-terminal hydrolase domain-containing protein</fullName>
    </recommendedName>
</protein>
<evidence type="ECO:0000313" key="3">
    <source>
        <dbReference type="Proteomes" id="UP000521943"/>
    </source>
</evidence>
<dbReference type="Pfam" id="PF00443">
    <property type="entry name" value="UCH"/>
    <property type="match status" value="1"/>
</dbReference>
<dbReference type="Gene3D" id="3.90.70.10">
    <property type="entry name" value="Cysteine proteinases"/>
    <property type="match status" value="1"/>
</dbReference>
<dbReference type="InterPro" id="IPR001394">
    <property type="entry name" value="Peptidase_C19_UCH"/>
</dbReference>
<sequence length="283" mass="31981">MGYDDAYYPGLVNISGTYCFMNAMLQALASLSYLQPHIDAIHAKAEALDVPTPVVDTLKELLHDLNTPRSSYTSLRPVEIIDVLRALTKGCTNSLLYSREHRDAQELFQVVSKCLKIEIAAVDKEGAWDHGFGAFAQPEETTKKIGKSMFNGLTAWNRRSCIIWSMDTATSENEAEIQAQEDEERLPHIKSWFSGTRPDLPLHLSISDELIRLLANFDSCITGYFLTLQPRIETLGSQLRSVRTAQGDYDGDCEERVRRVDREPEELLRDLWVYGGGYAFLVR</sequence>
<dbReference type="AlphaFoldDB" id="A0A8H6M779"/>
<dbReference type="GO" id="GO:0004843">
    <property type="term" value="F:cysteine-type deubiquitinase activity"/>
    <property type="evidence" value="ECO:0007669"/>
    <property type="project" value="InterPro"/>
</dbReference>
<evidence type="ECO:0000313" key="2">
    <source>
        <dbReference type="EMBL" id="KAF6758403.1"/>
    </source>
</evidence>
<proteinExistence type="predicted"/>
<keyword evidence="3" id="KW-1185">Reference proteome</keyword>